<evidence type="ECO:0000313" key="4">
    <source>
        <dbReference type="Proteomes" id="UP000029917"/>
    </source>
</evidence>
<dbReference type="STRING" id="690417.IC63_03290"/>
<feature type="signal peptide" evidence="2">
    <location>
        <begin position="1"/>
        <end position="19"/>
    </location>
</feature>
<keyword evidence="2" id="KW-0732">Signal</keyword>
<reference evidence="3 4" key="1">
    <citation type="submission" date="2014-09" db="EMBL/GenBank/DDBJ databases">
        <authorList>
            <person name="McGinnis J.M."/>
            <person name="Wolfgang W.J."/>
        </authorList>
    </citation>
    <scope>NUCLEOTIDE SEQUENCE [LARGE SCALE GENOMIC DNA]</scope>
    <source>
        <strain evidence="3 4">HAMBI 3106</strain>
    </source>
</reference>
<evidence type="ECO:0000313" key="3">
    <source>
        <dbReference type="EMBL" id="KGJ09047.1"/>
    </source>
</evidence>
<dbReference type="OrthoDB" id="7775923at2"/>
<name>A0A099FG76_9RHOB</name>
<accession>A0A099FG76</accession>
<protein>
    <submittedName>
        <fullName evidence="3">Uncharacterized protein</fullName>
    </submittedName>
</protein>
<evidence type="ECO:0000256" key="2">
    <source>
        <dbReference type="SAM" id="SignalP"/>
    </source>
</evidence>
<sequence length="162" mass="16745">MRPFLALIFAFVVPLGAGAAEAQAAAQDAAVPPSIHDPADVHPATPMPADALVPGAPGVAALVCPVDPPPMDASGALGAGAAAPAPTTEGREVRVEFPWTEKPMMTGAGAQVAVNFFKRGRTLIFDAGPEVIYIDRDHRKFTYTLSGKSGVTTWRGTCHAES</sequence>
<comment type="caution">
    <text evidence="3">The sequence shown here is derived from an EMBL/GenBank/DDBJ whole genome shotgun (WGS) entry which is preliminary data.</text>
</comment>
<dbReference type="Proteomes" id="UP000029917">
    <property type="component" value="Unassembled WGS sequence"/>
</dbReference>
<gene>
    <name evidence="3" type="ORF">IC63_03290</name>
</gene>
<dbReference type="EMBL" id="JRKS01000005">
    <property type="protein sequence ID" value="KGJ09047.1"/>
    <property type="molecule type" value="Genomic_DNA"/>
</dbReference>
<proteinExistence type="predicted"/>
<keyword evidence="4" id="KW-1185">Reference proteome</keyword>
<dbReference type="RefSeq" id="WP_036716871.1">
    <property type="nucleotide sequence ID" value="NZ_JRKS01000005.1"/>
</dbReference>
<feature type="chain" id="PRO_5001946112" evidence="2">
    <location>
        <begin position="20"/>
        <end position="162"/>
    </location>
</feature>
<dbReference type="AlphaFoldDB" id="A0A099FG76"/>
<reference evidence="3 4" key="2">
    <citation type="submission" date="2014-10" db="EMBL/GenBank/DDBJ databases">
        <title>Paracoccus sanguinis sp. nov., isolated from clinical specimens of New York State patients.</title>
        <authorList>
            <person name="Mingle L.A."/>
            <person name="Cole J.A."/>
            <person name="Lapierre P."/>
            <person name="Musser K.A."/>
        </authorList>
    </citation>
    <scope>NUCLEOTIDE SEQUENCE [LARGE SCALE GENOMIC DNA]</scope>
    <source>
        <strain evidence="3 4">HAMBI 3106</strain>
    </source>
</reference>
<feature type="region of interest" description="Disordered" evidence="1">
    <location>
        <begin position="29"/>
        <end position="50"/>
    </location>
</feature>
<evidence type="ECO:0000256" key="1">
    <source>
        <dbReference type="SAM" id="MobiDB-lite"/>
    </source>
</evidence>
<organism evidence="3 4">
    <name type="scientific">Paracoccus sphaerophysae</name>
    <dbReference type="NCBI Taxonomy" id="690417"/>
    <lineage>
        <taxon>Bacteria</taxon>
        <taxon>Pseudomonadati</taxon>
        <taxon>Pseudomonadota</taxon>
        <taxon>Alphaproteobacteria</taxon>
        <taxon>Rhodobacterales</taxon>
        <taxon>Paracoccaceae</taxon>
        <taxon>Paracoccus</taxon>
    </lineage>
</organism>